<keyword evidence="1" id="KW-0808">Transferase</keyword>
<dbReference type="EMBL" id="CP041692">
    <property type="protein sequence ID" value="QDP95188.1"/>
    <property type="molecule type" value="Genomic_DNA"/>
</dbReference>
<proteinExistence type="predicted"/>
<dbReference type="SUPFAM" id="SSF53335">
    <property type="entry name" value="S-adenosyl-L-methionine-dependent methyltransferases"/>
    <property type="match status" value="1"/>
</dbReference>
<evidence type="ECO:0000313" key="2">
    <source>
        <dbReference type="Proteomes" id="UP000319263"/>
    </source>
</evidence>
<dbReference type="Proteomes" id="UP000319263">
    <property type="component" value="Chromosome"/>
</dbReference>
<dbReference type="Gene3D" id="3.40.50.150">
    <property type="entry name" value="Vaccinia Virus protein VP39"/>
    <property type="match status" value="1"/>
</dbReference>
<keyword evidence="2" id="KW-1185">Reference proteome</keyword>
<dbReference type="AlphaFoldDB" id="A0A516PVG4"/>
<dbReference type="GO" id="GO:0008168">
    <property type="term" value="F:methyltransferase activity"/>
    <property type="evidence" value="ECO:0007669"/>
    <property type="project" value="UniProtKB-KW"/>
</dbReference>
<dbReference type="RefSeq" id="WP_143985170.1">
    <property type="nucleotide sequence ID" value="NZ_CP041692.1"/>
</dbReference>
<dbReference type="KEGG" id="mik:FOE78_03990"/>
<name>A0A516PVG4_9ACTN</name>
<accession>A0A516PVG4</accession>
<sequence length="342" mass="37123">MSPNQRYLILVAPAANRVFAGQAADLAAAELEICASAASLQVSDIGNRELAGIDYLGFELAAAQDARWLHTIAGLSSTYAIFELVDGDLLRPLELINTDRFSDDLVTIPKYQGKTNEQFTRMMVNVTAAAVRRRSGAADERLQLLDPLCGRGTTLSVGLMLGYDVAGVESQQKSVEAYAAFLKSYLRRKRIKHKADFNPVRREGRSLGRRLQVEVTPPTGGPAQQLTVFTGDTRQSAALYGKRKFDLVVTDAPYGVVHDSPGKGKSGSAAQLLSEAIGVWAGQLKSGGALGLSWNTYRIGREELSSIMINNGLEPLNDGPYLRFAHRVDASINRDILVGRRS</sequence>
<protein>
    <submittedName>
        <fullName evidence="1">Site-specific DNA-methyltransferase</fullName>
    </submittedName>
</protein>
<dbReference type="OrthoDB" id="1637728at2"/>
<organism evidence="1 2">
    <name type="scientific">Microlunatus elymi</name>
    <dbReference type="NCBI Taxonomy" id="2596828"/>
    <lineage>
        <taxon>Bacteria</taxon>
        <taxon>Bacillati</taxon>
        <taxon>Actinomycetota</taxon>
        <taxon>Actinomycetes</taxon>
        <taxon>Propionibacteriales</taxon>
        <taxon>Propionibacteriaceae</taxon>
        <taxon>Microlunatus</taxon>
    </lineage>
</organism>
<dbReference type="GO" id="GO:0032259">
    <property type="term" value="P:methylation"/>
    <property type="evidence" value="ECO:0007669"/>
    <property type="project" value="UniProtKB-KW"/>
</dbReference>
<gene>
    <name evidence="1" type="ORF">FOE78_03990</name>
</gene>
<evidence type="ECO:0000313" key="1">
    <source>
        <dbReference type="EMBL" id="QDP95188.1"/>
    </source>
</evidence>
<keyword evidence="1" id="KW-0489">Methyltransferase</keyword>
<reference evidence="1 2" key="1">
    <citation type="submission" date="2019-07" db="EMBL/GenBank/DDBJ databases">
        <title>Microlunatus dokdonensis sp. nov. isolated from the rhizospheric soil of the wild plant Elymus tsukushiensis.</title>
        <authorList>
            <person name="Ghim S.-Y."/>
            <person name="Hwang Y.-J."/>
            <person name="Son J.-S."/>
            <person name="Shin J.-H."/>
        </authorList>
    </citation>
    <scope>NUCLEOTIDE SEQUENCE [LARGE SCALE GENOMIC DNA]</scope>
    <source>
        <strain evidence="1 2">KUDC0627</strain>
    </source>
</reference>
<dbReference type="InterPro" id="IPR029063">
    <property type="entry name" value="SAM-dependent_MTases_sf"/>
</dbReference>